<dbReference type="Proteomes" id="UP000011991">
    <property type="component" value="Unassembled WGS sequence"/>
</dbReference>
<protein>
    <submittedName>
        <fullName evidence="2">Uncharacterized protein</fullName>
    </submittedName>
</protein>
<proteinExistence type="predicted"/>
<feature type="region of interest" description="Disordered" evidence="1">
    <location>
        <begin position="76"/>
        <end position="95"/>
    </location>
</feature>
<reference evidence="2 3" key="1">
    <citation type="journal article" date="2013" name="Mar. Genomics">
        <title>Expression of sulfatases in Rhodopirellula baltica and the diversity of sulfatases in the genus Rhodopirellula.</title>
        <authorList>
            <person name="Wegner C.E."/>
            <person name="Richter-Heitmann T."/>
            <person name="Klindworth A."/>
            <person name="Klockow C."/>
            <person name="Richter M."/>
            <person name="Achstetter T."/>
            <person name="Glockner F.O."/>
            <person name="Harder J."/>
        </authorList>
    </citation>
    <scope>NUCLEOTIDE SEQUENCE [LARGE SCALE GENOMIC DNA]</scope>
    <source>
        <strain evidence="2 3">SM1</strain>
    </source>
</reference>
<accession>M5RI25</accession>
<evidence type="ECO:0000256" key="1">
    <source>
        <dbReference type="SAM" id="MobiDB-lite"/>
    </source>
</evidence>
<keyword evidence="3" id="KW-1185">Reference proteome</keyword>
<name>M5RI25_9BACT</name>
<organism evidence="2 3">
    <name type="scientific">Rhodopirellula maiorica SM1</name>
    <dbReference type="NCBI Taxonomy" id="1265738"/>
    <lineage>
        <taxon>Bacteria</taxon>
        <taxon>Pseudomonadati</taxon>
        <taxon>Planctomycetota</taxon>
        <taxon>Planctomycetia</taxon>
        <taxon>Pirellulales</taxon>
        <taxon>Pirellulaceae</taxon>
        <taxon>Novipirellula</taxon>
    </lineage>
</organism>
<gene>
    <name evidence="2" type="ORF">RMSM_04113</name>
</gene>
<evidence type="ECO:0000313" key="3">
    <source>
        <dbReference type="Proteomes" id="UP000011991"/>
    </source>
</evidence>
<evidence type="ECO:0000313" key="2">
    <source>
        <dbReference type="EMBL" id="EMI18963.1"/>
    </source>
</evidence>
<dbReference type="AlphaFoldDB" id="M5RI25"/>
<dbReference type="PATRIC" id="fig|1265738.3.peg.4118"/>
<dbReference type="EMBL" id="ANOG01000592">
    <property type="protein sequence ID" value="EMI18963.1"/>
    <property type="molecule type" value="Genomic_DNA"/>
</dbReference>
<sequence length="95" mass="11166">MDRPMRNQASDSKMADENVVQRLRRRTQQARDLGFHVRTELLDGQEPSWCMIGKRKTIFIDLAQTAAEQLRQLEESMSEYQQRLRKSRQSMNPAA</sequence>
<comment type="caution">
    <text evidence="2">The sequence shown here is derived from an EMBL/GenBank/DDBJ whole genome shotgun (WGS) entry which is preliminary data.</text>
</comment>